<evidence type="ECO:0000259" key="7">
    <source>
        <dbReference type="PROSITE" id="PS50089"/>
    </source>
</evidence>
<feature type="compositionally biased region" description="Polar residues" evidence="5">
    <location>
        <begin position="76"/>
        <end position="93"/>
    </location>
</feature>
<sequence>MAAAGCIDLPVSPVVETDSLNSMFLSMDTNYEDSPKPTASESDCLGCSNRSATENHNVSSPMKRATEKDYSDCRKSSTAKSDGSVSPKPSASVTEHRDFSEPSVEEPDGLGTPKLSRAAMDCPVCFSRYNSNRAPKLLACQHIFCAICLKLLLRNEDGTWLITCPLCRTSTVVFGGLICSLQTREDLMDSTSSNFGVQLSPQSVACPAESSNGGSPDPDDDESNITATARRLVVLLLILVIVVMIILQFIYSGLLKWVLCFMIIVLVIMSVVLCSRVNFQRALWFIDTQKDSQIVSVA</sequence>
<evidence type="ECO:0000256" key="5">
    <source>
        <dbReference type="SAM" id="MobiDB-lite"/>
    </source>
</evidence>
<dbReference type="PROSITE" id="PS50089">
    <property type="entry name" value="ZF_RING_2"/>
    <property type="match status" value="1"/>
</dbReference>
<dbReference type="InterPro" id="IPR051435">
    <property type="entry name" value="RING_finger_E3_ubiq-ligases"/>
</dbReference>
<dbReference type="InterPro" id="IPR017907">
    <property type="entry name" value="Znf_RING_CS"/>
</dbReference>
<keyword evidence="2 4" id="KW-0863">Zinc-finger</keyword>
<gene>
    <name evidence="9" type="primary">RNF186</name>
</gene>
<evidence type="ECO:0000256" key="3">
    <source>
        <dbReference type="ARBA" id="ARBA00022833"/>
    </source>
</evidence>
<dbReference type="PANTHER" id="PTHR22791:SF28">
    <property type="entry name" value="E3 UBIQUITIN-PROTEIN LIGASE RNF186"/>
    <property type="match status" value="1"/>
</dbReference>
<dbReference type="InterPro" id="IPR013083">
    <property type="entry name" value="Znf_RING/FYVE/PHD"/>
</dbReference>
<evidence type="ECO:0000256" key="1">
    <source>
        <dbReference type="ARBA" id="ARBA00022723"/>
    </source>
</evidence>
<keyword evidence="6" id="KW-0812">Transmembrane</keyword>
<dbReference type="PROSITE" id="PS00518">
    <property type="entry name" value="ZF_RING_1"/>
    <property type="match status" value="1"/>
</dbReference>
<dbReference type="Proteomes" id="UP000515156">
    <property type="component" value="Chromosome 13"/>
</dbReference>
<dbReference type="InParanoid" id="A0A6P7WFY6"/>
<keyword evidence="3" id="KW-0862">Zinc</keyword>
<accession>A0A6P7WFY6</accession>
<keyword evidence="1" id="KW-0479">Metal-binding</keyword>
<evidence type="ECO:0000313" key="9">
    <source>
        <dbReference type="RefSeq" id="XP_030042132.1"/>
    </source>
</evidence>
<evidence type="ECO:0000256" key="4">
    <source>
        <dbReference type="PROSITE-ProRule" id="PRU00175"/>
    </source>
</evidence>
<dbReference type="FunCoup" id="A0A6P7WFY6">
    <property type="interactions" value="85"/>
</dbReference>
<dbReference type="SUPFAM" id="SSF57850">
    <property type="entry name" value="RING/U-box"/>
    <property type="match status" value="1"/>
</dbReference>
<dbReference type="KEGG" id="muo:115456895"/>
<feature type="transmembrane region" description="Helical" evidence="6">
    <location>
        <begin position="232"/>
        <end position="251"/>
    </location>
</feature>
<keyword evidence="8" id="KW-1185">Reference proteome</keyword>
<dbReference type="InterPro" id="IPR001841">
    <property type="entry name" value="Znf_RING"/>
</dbReference>
<evidence type="ECO:0000313" key="8">
    <source>
        <dbReference type="Proteomes" id="UP000515156"/>
    </source>
</evidence>
<feature type="transmembrane region" description="Helical" evidence="6">
    <location>
        <begin position="257"/>
        <end position="279"/>
    </location>
</feature>
<dbReference type="AlphaFoldDB" id="A0A6P7WFY6"/>
<dbReference type="Pfam" id="PF14634">
    <property type="entry name" value="zf-RING_5"/>
    <property type="match status" value="1"/>
</dbReference>
<evidence type="ECO:0000256" key="6">
    <source>
        <dbReference type="SAM" id="Phobius"/>
    </source>
</evidence>
<dbReference type="GeneID" id="115456895"/>
<protein>
    <submittedName>
        <fullName evidence="9">E3 ubiquitin-protein ligase RNF186</fullName>
    </submittedName>
</protein>
<keyword evidence="6" id="KW-0472">Membrane</keyword>
<organism evidence="8 9">
    <name type="scientific">Microcaecilia unicolor</name>
    <dbReference type="NCBI Taxonomy" id="1415580"/>
    <lineage>
        <taxon>Eukaryota</taxon>
        <taxon>Metazoa</taxon>
        <taxon>Chordata</taxon>
        <taxon>Craniata</taxon>
        <taxon>Vertebrata</taxon>
        <taxon>Euteleostomi</taxon>
        <taxon>Amphibia</taxon>
        <taxon>Gymnophiona</taxon>
        <taxon>Siphonopidae</taxon>
        <taxon>Microcaecilia</taxon>
    </lineage>
</organism>
<reference evidence="9" key="1">
    <citation type="submission" date="2025-08" db="UniProtKB">
        <authorList>
            <consortium name="RefSeq"/>
        </authorList>
    </citation>
    <scope>IDENTIFICATION</scope>
</reference>
<dbReference type="SMART" id="SM00184">
    <property type="entry name" value="RING"/>
    <property type="match status" value="1"/>
</dbReference>
<feature type="compositionally biased region" description="Polar residues" evidence="5">
    <location>
        <begin position="48"/>
        <end position="60"/>
    </location>
</feature>
<feature type="region of interest" description="Disordered" evidence="5">
    <location>
        <begin position="27"/>
        <end position="113"/>
    </location>
</feature>
<dbReference type="RefSeq" id="XP_030042132.1">
    <property type="nucleotide sequence ID" value="XM_030186272.1"/>
</dbReference>
<feature type="compositionally biased region" description="Basic and acidic residues" evidence="5">
    <location>
        <begin position="64"/>
        <end position="75"/>
    </location>
</feature>
<dbReference type="Gene3D" id="3.30.40.10">
    <property type="entry name" value="Zinc/RING finger domain, C3HC4 (zinc finger)"/>
    <property type="match status" value="1"/>
</dbReference>
<dbReference type="PANTHER" id="PTHR22791">
    <property type="entry name" value="RING-TYPE DOMAIN-CONTAINING PROTEIN"/>
    <property type="match status" value="1"/>
</dbReference>
<dbReference type="GO" id="GO:0016567">
    <property type="term" value="P:protein ubiquitination"/>
    <property type="evidence" value="ECO:0007669"/>
    <property type="project" value="TreeGrafter"/>
</dbReference>
<name>A0A6P7WFY6_9AMPH</name>
<evidence type="ECO:0000256" key="2">
    <source>
        <dbReference type="ARBA" id="ARBA00022771"/>
    </source>
</evidence>
<feature type="domain" description="RING-type" evidence="7">
    <location>
        <begin position="122"/>
        <end position="168"/>
    </location>
</feature>
<dbReference type="GO" id="GO:0061630">
    <property type="term" value="F:ubiquitin protein ligase activity"/>
    <property type="evidence" value="ECO:0007669"/>
    <property type="project" value="TreeGrafter"/>
</dbReference>
<keyword evidence="6" id="KW-1133">Transmembrane helix</keyword>
<dbReference type="GO" id="GO:0008270">
    <property type="term" value="F:zinc ion binding"/>
    <property type="evidence" value="ECO:0007669"/>
    <property type="project" value="UniProtKB-KW"/>
</dbReference>
<dbReference type="CTD" id="54546"/>
<proteinExistence type="predicted"/>